<dbReference type="InterPro" id="IPR000014">
    <property type="entry name" value="PAS"/>
</dbReference>
<dbReference type="SMART" id="SM00387">
    <property type="entry name" value="HATPase_c"/>
    <property type="match status" value="1"/>
</dbReference>
<comment type="subcellular location">
    <subcellularLocation>
        <location evidence="2">Cell membrane</location>
    </subcellularLocation>
</comment>
<comment type="catalytic activity">
    <reaction evidence="1">
        <text>ATP + protein L-histidine = ADP + protein N-phospho-L-histidine.</text>
        <dbReference type="EC" id="2.7.13.3"/>
    </reaction>
</comment>
<dbReference type="InterPro" id="IPR013655">
    <property type="entry name" value="PAS_fold_3"/>
</dbReference>
<dbReference type="Pfam" id="PF02518">
    <property type="entry name" value="HATPase_c"/>
    <property type="match status" value="1"/>
</dbReference>
<dbReference type="CDD" id="cd00130">
    <property type="entry name" value="PAS"/>
    <property type="match status" value="1"/>
</dbReference>
<dbReference type="CDD" id="cd00082">
    <property type="entry name" value="HisKA"/>
    <property type="match status" value="1"/>
</dbReference>
<dbReference type="InterPro" id="IPR036097">
    <property type="entry name" value="HisK_dim/P_sf"/>
</dbReference>
<evidence type="ECO:0000256" key="8">
    <source>
        <dbReference type="PROSITE-ProRule" id="PRU00169"/>
    </source>
</evidence>
<dbReference type="AlphaFoldDB" id="A0A369P155"/>
<dbReference type="SUPFAM" id="SSF52172">
    <property type="entry name" value="CheY-like"/>
    <property type="match status" value="1"/>
</dbReference>
<dbReference type="Gene3D" id="3.30.450.20">
    <property type="entry name" value="PAS domain"/>
    <property type="match status" value="1"/>
</dbReference>
<evidence type="ECO:0000313" key="14">
    <source>
        <dbReference type="Proteomes" id="UP000253805"/>
    </source>
</evidence>
<evidence type="ECO:0000256" key="3">
    <source>
        <dbReference type="ARBA" id="ARBA00012438"/>
    </source>
</evidence>
<feature type="domain" description="PAS" evidence="12">
    <location>
        <begin position="13"/>
        <end position="89"/>
    </location>
</feature>
<dbReference type="Gene3D" id="1.10.287.130">
    <property type="match status" value="1"/>
</dbReference>
<keyword evidence="9" id="KW-0175">Coiled coil</keyword>
<name>A0A369P155_9ACTN</name>
<keyword evidence="7" id="KW-0902">Two-component regulatory system</keyword>
<evidence type="ECO:0000256" key="9">
    <source>
        <dbReference type="SAM" id="Coils"/>
    </source>
</evidence>
<dbReference type="InterPro" id="IPR003661">
    <property type="entry name" value="HisK_dim/P_dom"/>
</dbReference>
<feature type="domain" description="Response regulatory" evidence="11">
    <location>
        <begin position="429"/>
        <end position="550"/>
    </location>
</feature>
<gene>
    <name evidence="13" type="ORF">C1850_04020</name>
</gene>
<dbReference type="Pfam" id="PF00072">
    <property type="entry name" value="Response_reg"/>
    <property type="match status" value="1"/>
</dbReference>
<feature type="domain" description="Histidine kinase" evidence="10">
    <location>
        <begin position="184"/>
        <end position="408"/>
    </location>
</feature>
<dbReference type="NCBIfam" id="TIGR00229">
    <property type="entry name" value="sensory_box"/>
    <property type="match status" value="1"/>
</dbReference>
<evidence type="ECO:0000256" key="1">
    <source>
        <dbReference type="ARBA" id="ARBA00000085"/>
    </source>
</evidence>
<sequence>MATSAPSIFPALAQLDIGDVLAHMPGGFFVYHADGDEAVVYVNEACLRIFGCADEEQFVALTGGTFPGMVHPEDIEAVEHSISRQIQADRYSMDYVEYRIIRRDGSIRWIEDYGHHVTLDAGEFFYVFINDATDKLRERADELEAVNAQLREAYAREIEHRTMLRNALSEAEAANVAKNTFLSNMSHDIRTPLNAVVGYASLISAHGGEAERVRAYSDKVLAASEQLLDVVNETLEISRMEAGHVQLAEAECSLSELVMQVRMDMVDLADRADVTLVCDVEPLTHDRVLVDAVRLSHVLTQLVDNAIKYSPAGSIVRISVAENAGAPQGFASFRFVVADRGVGMEPAFMERMFMPFERESNTTASGVQGTGLGLTIVRNVLDLMEGELAVESVPGEGSTFTVDITFRQAPADVAAEAPCPSRGRGPVRHILLVEDNELNREIACCLLDDAGYEVDTAENGEVALGMIEAADAHAYDLVLMDIQMPVMDGYAATRAIRALPDPLRASLPIIAVSANAFSEDRKRSLECGMDAHLPKPLDVHRLQSLIEKVVH</sequence>
<evidence type="ECO:0000256" key="4">
    <source>
        <dbReference type="ARBA" id="ARBA00022553"/>
    </source>
</evidence>
<keyword evidence="6" id="KW-0418">Kinase</keyword>
<keyword evidence="5" id="KW-0808">Transferase</keyword>
<dbReference type="Gene3D" id="3.30.565.10">
    <property type="entry name" value="Histidine kinase-like ATPase, C-terminal domain"/>
    <property type="match status" value="1"/>
</dbReference>
<evidence type="ECO:0000256" key="6">
    <source>
        <dbReference type="ARBA" id="ARBA00022777"/>
    </source>
</evidence>
<organism evidence="13 14">
    <name type="scientific">Adlercreutzia equolifaciens subsp. celatus</name>
    <dbReference type="NCBI Taxonomy" id="394340"/>
    <lineage>
        <taxon>Bacteria</taxon>
        <taxon>Bacillati</taxon>
        <taxon>Actinomycetota</taxon>
        <taxon>Coriobacteriia</taxon>
        <taxon>Eggerthellales</taxon>
        <taxon>Eggerthellaceae</taxon>
        <taxon>Adlercreutzia</taxon>
    </lineage>
</organism>
<dbReference type="RefSeq" id="WP_114548677.1">
    <property type="nucleotide sequence ID" value="NZ_PPUT01000007.1"/>
</dbReference>
<dbReference type="PANTHER" id="PTHR43047:SF64">
    <property type="entry name" value="HISTIDINE KINASE CONTAINING CHEY-HOMOLOGOUS RECEIVER DOMAIN AND PAS DOMAIN-RELATED"/>
    <property type="match status" value="1"/>
</dbReference>
<evidence type="ECO:0000259" key="11">
    <source>
        <dbReference type="PROSITE" id="PS50110"/>
    </source>
</evidence>
<dbReference type="InterPro" id="IPR004358">
    <property type="entry name" value="Sig_transdc_His_kin-like_C"/>
</dbReference>
<dbReference type="InterPro" id="IPR011006">
    <property type="entry name" value="CheY-like_superfamily"/>
</dbReference>
<dbReference type="Pfam" id="PF08447">
    <property type="entry name" value="PAS_3"/>
    <property type="match status" value="1"/>
</dbReference>
<dbReference type="SUPFAM" id="SSF55874">
    <property type="entry name" value="ATPase domain of HSP90 chaperone/DNA topoisomerase II/histidine kinase"/>
    <property type="match status" value="1"/>
</dbReference>
<dbReference type="Proteomes" id="UP000253805">
    <property type="component" value="Unassembled WGS sequence"/>
</dbReference>
<dbReference type="GO" id="GO:0005886">
    <property type="term" value="C:plasma membrane"/>
    <property type="evidence" value="ECO:0007669"/>
    <property type="project" value="UniProtKB-SubCell"/>
</dbReference>
<dbReference type="EC" id="2.7.13.3" evidence="3"/>
<evidence type="ECO:0000256" key="2">
    <source>
        <dbReference type="ARBA" id="ARBA00004236"/>
    </source>
</evidence>
<evidence type="ECO:0000259" key="12">
    <source>
        <dbReference type="PROSITE" id="PS50112"/>
    </source>
</evidence>
<reference evidence="13 14" key="1">
    <citation type="journal article" date="2018" name="Elife">
        <title>Discovery and characterization of a prevalent human gut bacterial enzyme sufficient for the inactivation of a family of plant toxins.</title>
        <authorList>
            <person name="Koppel N."/>
            <person name="Bisanz J.E."/>
            <person name="Pandelia M.E."/>
            <person name="Turnbaugh P.J."/>
            <person name="Balskus E.P."/>
        </authorList>
    </citation>
    <scope>NUCLEOTIDE SEQUENCE [LARGE SCALE GENOMIC DNA]</scope>
    <source>
        <strain evidence="13 14">OB21 GAM 11</strain>
    </source>
</reference>
<dbReference type="SMART" id="SM00091">
    <property type="entry name" value="PAS"/>
    <property type="match status" value="1"/>
</dbReference>
<evidence type="ECO:0000313" key="13">
    <source>
        <dbReference type="EMBL" id="RDC45742.1"/>
    </source>
</evidence>
<dbReference type="InterPro" id="IPR005467">
    <property type="entry name" value="His_kinase_dom"/>
</dbReference>
<dbReference type="PRINTS" id="PR00344">
    <property type="entry name" value="BCTRLSENSOR"/>
</dbReference>
<dbReference type="InterPro" id="IPR001789">
    <property type="entry name" value="Sig_transdc_resp-reg_receiver"/>
</dbReference>
<dbReference type="InterPro" id="IPR036890">
    <property type="entry name" value="HATPase_C_sf"/>
</dbReference>
<dbReference type="GO" id="GO:0000155">
    <property type="term" value="F:phosphorelay sensor kinase activity"/>
    <property type="evidence" value="ECO:0007669"/>
    <property type="project" value="InterPro"/>
</dbReference>
<dbReference type="SUPFAM" id="SSF55785">
    <property type="entry name" value="PYP-like sensor domain (PAS domain)"/>
    <property type="match status" value="1"/>
</dbReference>
<dbReference type="SMART" id="SM00448">
    <property type="entry name" value="REC"/>
    <property type="match status" value="1"/>
</dbReference>
<comment type="caution">
    <text evidence="13">The sequence shown here is derived from an EMBL/GenBank/DDBJ whole genome shotgun (WGS) entry which is preliminary data.</text>
</comment>
<accession>A0A369P155</accession>
<dbReference type="PANTHER" id="PTHR43047">
    <property type="entry name" value="TWO-COMPONENT HISTIDINE PROTEIN KINASE"/>
    <property type="match status" value="1"/>
</dbReference>
<dbReference type="Pfam" id="PF00512">
    <property type="entry name" value="HisKA"/>
    <property type="match status" value="1"/>
</dbReference>
<feature type="modified residue" description="4-aspartylphosphate" evidence="8">
    <location>
        <position position="481"/>
    </location>
</feature>
<feature type="coiled-coil region" evidence="9">
    <location>
        <begin position="129"/>
        <end position="160"/>
    </location>
</feature>
<proteinExistence type="predicted"/>
<evidence type="ECO:0000259" key="10">
    <source>
        <dbReference type="PROSITE" id="PS50109"/>
    </source>
</evidence>
<evidence type="ECO:0000256" key="5">
    <source>
        <dbReference type="ARBA" id="ARBA00022679"/>
    </source>
</evidence>
<dbReference type="SMART" id="SM00388">
    <property type="entry name" value="HisKA"/>
    <property type="match status" value="1"/>
</dbReference>
<dbReference type="InterPro" id="IPR003594">
    <property type="entry name" value="HATPase_dom"/>
</dbReference>
<protein>
    <recommendedName>
        <fullName evidence="3">histidine kinase</fullName>
        <ecNumber evidence="3">2.7.13.3</ecNumber>
    </recommendedName>
</protein>
<dbReference type="PROSITE" id="PS50109">
    <property type="entry name" value="HIS_KIN"/>
    <property type="match status" value="1"/>
</dbReference>
<evidence type="ECO:0000256" key="7">
    <source>
        <dbReference type="ARBA" id="ARBA00023012"/>
    </source>
</evidence>
<dbReference type="Gene3D" id="3.40.50.2300">
    <property type="match status" value="1"/>
</dbReference>
<dbReference type="EMBL" id="PPUT01000007">
    <property type="protein sequence ID" value="RDC45742.1"/>
    <property type="molecule type" value="Genomic_DNA"/>
</dbReference>
<dbReference type="CDD" id="cd17546">
    <property type="entry name" value="REC_hyHK_CKI1_RcsC-like"/>
    <property type="match status" value="1"/>
</dbReference>
<dbReference type="PROSITE" id="PS50112">
    <property type="entry name" value="PAS"/>
    <property type="match status" value="1"/>
</dbReference>
<dbReference type="PROSITE" id="PS50110">
    <property type="entry name" value="RESPONSE_REGULATORY"/>
    <property type="match status" value="1"/>
</dbReference>
<dbReference type="InterPro" id="IPR035965">
    <property type="entry name" value="PAS-like_dom_sf"/>
</dbReference>
<dbReference type="SUPFAM" id="SSF47384">
    <property type="entry name" value="Homodimeric domain of signal transducing histidine kinase"/>
    <property type="match status" value="1"/>
</dbReference>
<keyword evidence="4 8" id="KW-0597">Phosphoprotein</keyword>